<reference evidence="2" key="2">
    <citation type="submission" date="2019-02" db="EMBL/GenBank/DDBJ databases">
        <title>Opniocepnalus argus Var Kimnra genome.</title>
        <authorList>
            <person name="Zhou C."/>
            <person name="Xiao S."/>
        </authorList>
    </citation>
    <scope>NUCLEOTIDE SEQUENCE [LARGE SCALE GENOMIC DNA]</scope>
</reference>
<proteinExistence type="predicted"/>
<dbReference type="Proteomes" id="UP000503349">
    <property type="component" value="Chromosome 7"/>
</dbReference>
<evidence type="ECO:0000313" key="2">
    <source>
        <dbReference type="Proteomes" id="UP000503349"/>
    </source>
</evidence>
<evidence type="ECO:0000313" key="1">
    <source>
        <dbReference type="EMBL" id="KAF3692441.1"/>
    </source>
</evidence>
<keyword evidence="2" id="KW-1185">Reference proteome</keyword>
<protein>
    <submittedName>
        <fullName evidence="1">Uncharacterized protein</fullName>
    </submittedName>
</protein>
<accession>A0A6G1PQ17</accession>
<organism evidence="1 2">
    <name type="scientific">Channa argus</name>
    <name type="common">Northern snakehead</name>
    <name type="synonym">Ophicephalus argus</name>
    <dbReference type="NCBI Taxonomy" id="215402"/>
    <lineage>
        <taxon>Eukaryota</taxon>
        <taxon>Metazoa</taxon>
        <taxon>Chordata</taxon>
        <taxon>Craniata</taxon>
        <taxon>Vertebrata</taxon>
        <taxon>Euteleostomi</taxon>
        <taxon>Actinopterygii</taxon>
        <taxon>Neopterygii</taxon>
        <taxon>Teleostei</taxon>
        <taxon>Neoteleostei</taxon>
        <taxon>Acanthomorphata</taxon>
        <taxon>Anabantaria</taxon>
        <taxon>Anabantiformes</taxon>
        <taxon>Channoidei</taxon>
        <taxon>Channidae</taxon>
        <taxon>Channa</taxon>
    </lineage>
</organism>
<name>A0A6G1PQ17_CHAAH</name>
<sequence>MQSSNLLEVLLLCKAVPHIPVFLQTSRTYCSKTKPTDQIVVLHTELLHQILQS</sequence>
<gene>
    <name evidence="1" type="ORF">EXN66_Car008117</name>
</gene>
<dbReference type="AlphaFoldDB" id="A0A6G1PQ17"/>
<reference evidence="1 2" key="1">
    <citation type="submission" date="2019-02" db="EMBL/GenBank/DDBJ databases">
        <title>Opniocepnalus argus genome.</title>
        <authorList>
            <person name="Zhou C."/>
            <person name="Xiao S."/>
        </authorList>
    </citation>
    <scope>NUCLEOTIDE SEQUENCE [LARGE SCALE GENOMIC DNA]</scope>
    <source>
        <strain evidence="1">OARG1902GOOAL</strain>
        <tissue evidence="1">Muscle</tissue>
    </source>
</reference>
<dbReference type="EMBL" id="CM015718">
    <property type="protein sequence ID" value="KAF3692441.1"/>
    <property type="molecule type" value="Genomic_DNA"/>
</dbReference>